<dbReference type="Proteomes" id="UP000585614">
    <property type="component" value="Unassembled WGS sequence"/>
</dbReference>
<dbReference type="EMBL" id="JACAGC010000014">
    <property type="protein sequence ID" value="KAF6321353.1"/>
    <property type="molecule type" value="Genomic_DNA"/>
</dbReference>
<sequence>MKQSGSKSRGRVRATACVVSLAGTDFQLAQPAVAFQREGDLVEGAPKGVSGSLPGQEHGQGGELKPWIIRRLRETIRKAPSGHKSAWIARVTYGAPEPTVAFLAEPLVEWPPALSGGALFPLNPNLHICSDSCPVPADVTREDLIQPLLRRGCAVPCPAALVTASAPQVTCFGVILTQVLPPML</sequence>
<proteinExistence type="predicted"/>
<gene>
    <name evidence="1" type="ORF">mRhiFer1_008468</name>
</gene>
<dbReference type="AlphaFoldDB" id="A0A7J7V888"/>
<reference evidence="1 2" key="1">
    <citation type="journal article" date="2020" name="Nature">
        <title>Six reference-quality genomes reveal evolution of bat adaptations.</title>
        <authorList>
            <person name="Jebb D."/>
            <person name="Huang Z."/>
            <person name="Pippel M."/>
            <person name="Hughes G.M."/>
            <person name="Lavrichenko K."/>
            <person name="Devanna P."/>
            <person name="Winkler S."/>
            <person name="Jermiin L.S."/>
            <person name="Skirmuntt E.C."/>
            <person name="Katzourakis A."/>
            <person name="Burkitt-Gray L."/>
            <person name="Ray D.A."/>
            <person name="Sullivan K.A.M."/>
            <person name="Roscito J.G."/>
            <person name="Kirilenko B.M."/>
            <person name="Davalos L.M."/>
            <person name="Corthals A.P."/>
            <person name="Power M.L."/>
            <person name="Jones G."/>
            <person name="Ransome R.D."/>
            <person name="Dechmann D.K.N."/>
            <person name="Locatelli A.G."/>
            <person name="Puechmaille S.J."/>
            <person name="Fedrigo O."/>
            <person name="Jarvis E.D."/>
            <person name="Hiller M."/>
            <person name="Vernes S.C."/>
            <person name="Myers E.W."/>
            <person name="Teeling E.C."/>
        </authorList>
    </citation>
    <scope>NUCLEOTIDE SEQUENCE [LARGE SCALE GENOMIC DNA]</scope>
    <source>
        <strain evidence="1">MRhiFer1</strain>
        <tissue evidence="1">Lung</tissue>
    </source>
</reference>
<evidence type="ECO:0000313" key="1">
    <source>
        <dbReference type="EMBL" id="KAF6321353.1"/>
    </source>
</evidence>
<protein>
    <submittedName>
        <fullName evidence="1">Uncharacterized protein</fullName>
    </submittedName>
</protein>
<evidence type="ECO:0000313" key="2">
    <source>
        <dbReference type="Proteomes" id="UP000585614"/>
    </source>
</evidence>
<name>A0A7J7V888_RHIFE</name>
<accession>A0A7J7V888</accession>
<comment type="caution">
    <text evidence="1">The sequence shown here is derived from an EMBL/GenBank/DDBJ whole genome shotgun (WGS) entry which is preliminary data.</text>
</comment>
<organism evidence="1 2">
    <name type="scientific">Rhinolophus ferrumequinum</name>
    <name type="common">Greater horseshoe bat</name>
    <dbReference type="NCBI Taxonomy" id="59479"/>
    <lineage>
        <taxon>Eukaryota</taxon>
        <taxon>Metazoa</taxon>
        <taxon>Chordata</taxon>
        <taxon>Craniata</taxon>
        <taxon>Vertebrata</taxon>
        <taxon>Euteleostomi</taxon>
        <taxon>Mammalia</taxon>
        <taxon>Eutheria</taxon>
        <taxon>Laurasiatheria</taxon>
        <taxon>Chiroptera</taxon>
        <taxon>Yinpterochiroptera</taxon>
        <taxon>Rhinolophoidea</taxon>
        <taxon>Rhinolophidae</taxon>
        <taxon>Rhinolophinae</taxon>
        <taxon>Rhinolophus</taxon>
    </lineage>
</organism>